<dbReference type="Pfam" id="PF00498">
    <property type="entry name" value="FHA"/>
    <property type="match status" value="1"/>
</dbReference>
<dbReference type="SUPFAM" id="SSF49879">
    <property type="entry name" value="SMAD/FHA domain"/>
    <property type="match status" value="1"/>
</dbReference>
<feature type="cross-link" description="Glycyl lysine isopeptide (Lys-Gly) (interchain with G-Cter in SUMO2)" evidence="8">
    <location>
        <position position="368"/>
    </location>
</feature>
<proteinExistence type="predicted"/>
<dbReference type="SUPFAM" id="SSF56112">
    <property type="entry name" value="Protein kinase-like (PK-like)"/>
    <property type="match status" value="1"/>
</dbReference>
<dbReference type="SMART" id="SM00240">
    <property type="entry name" value="FHA"/>
    <property type="match status" value="1"/>
</dbReference>
<evidence type="ECO:0000256" key="10">
    <source>
        <dbReference type="SAM" id="MobiDB-lite"/>
    </source>
</evidence>
<evidence type="ECO:0000313" key="14">
    <source>
        <dbReference type="Proteomes" id="UP000751190"/>
    </source>
</evidence>
<dbReference type="PROSITE" id="PS50006">
    <property type="entry name" value="FHA_DOMAIN"/>
    <property type="match status" value="1"/>
</dbReference>
<dbReference type="Gene3D" id="1.10.510.10">
    <property type="entry name" value="Transferase(Phosphotransferase) domain 1"/>
    <property type="match status" value="1"/>
</dbReference>
<dbReference type="PROSITE" id="PS00108">
    <property type="entry name" value="PROTEIN_KINASE_ST"/>
    <property type="match status" value="1"/>
</dbReference>
<accession>A0A8J5XHR7</accession>
<keyword evidence="2" id="KW-0808">Transferase</keyword>
<feature type="compositionally biased region" description="Basic residues" evidence="10">
    <location>
        <begin position="567"/>
        <end position="578"/>
    </location>
</feature>
<evidence type="ECO:0000256" key="8">
    <source>
        <dbReference type="PIRSR" id="PIRSR630616-3"/>
    </source>
</evidence>
<evidence type="ECO:0000256" key="3">
    <source>
        <dbReference type="ARBA" id="ARBA00022741"/>
    </source>
</evidence>
<dbReference type="OMA" id="CELAMIE"/>
<evidence type="ECO:0000313" key="13">
    <source>
        <dbReference type="EMBL" id="KAG8469166.1"/>
    </source>
</evidence>
<dbReference type="OrthoDB" id="40902at2759"/>
<dbReference type="InterPro" id="IPR000719">
    <property type="entry name" value="Prot_kinase_dom"/>
</dbReference>
<protein>
    <submittedName>
        <fullName evidence="13">Uncharacterized protein</fullName>
    </submittedName>
</protein>
<feature type="domain" description="FHA" evidence="11">
    <location>
        <begin position="53"/>
        <end position="103"/>
    </location>
</feature>
<dbReference type="InterPro" id="IPR011009">
    <property type="entry name" value="Kinase-like_dom_sf"/>
</dbReference>
<dbReference type="FunFam" id="1.10.510.10:FF:000571">
    <property type="entry name" value="Maternal embryonic leucine zipper kinase"/>
    <property type="match status" value="1"/>
</dbReference>
<keyword evidence="4" id="KW-0418">Kinase</keyword>
<evidence type="ECO:0000256" key="2">
    <source>
        <dbReference type="ARBA" id="ARBA00022679"/>
    </source>
</evidence>
<feature type="active site" description="Proton acceptor" evidence="6">
    <location>
        <position position="366"/>
    </location>
</feature>
<dbReference type="InterPro" id="IPR017441">
    <property type="entry name" value="Protein_kinase_ATP_BS"/>
</dbReference>
<dbReference type="InterPro" id="IPR008984">
    <property type="entry name" value="SMAD_FHA_dom_sf"/>
</dbReference>
<evidence type="ECO:0000256" key="5">
    <source>
        <dbReference type="ARBA" id="ARBA00022840"/>
    </source>
</evidence>
<keyword evidence="3 7" id="KW-0547">Nucleotide-binding</keyword>
<feature type="binding site" evidence="7 9">
    <location>
        <position position="266"/>
    </location>
    <ligand>
        <name>ATP</name>
        <dbReference type="ChEBI" id="CHEBI:30616"/>
    </ligand>
</feature>
<dbReference type="GO" id="GO:0004674">
    <property type="term" value="F:protein serine/threonine kinase activity"/>
    <property type="evidence" value="ECO:0007669"/>
    <property type="project" value="UniProtKB-KW"/>
</dbReference>
<dbReference type="FunFam" id="3.30.200.20:FF:000003">
    <property type="entry name" value="Non-specific serine/threonine protein kinase"/>
    <property type="match status" value="1"/>
</dbReference>
<organism evidence="13 14">
    <name type="scientific">Diacronema lutheri</name>
    <name type="common">Unicellular marine alga</name>
    <name type="synonym">Monochrysis lutheri</name>
    <dbReference type="NCBI Taxonomy" id="2081491"/>
    <lineage>
        <taxon>Eukaryota</taxon>
        <taxon>Haptista</taxon>
        <taxon>Haptophyta</taxon>
        <taxon>Pavlovophyceae</taxon>
        <taxon>Pavlovales</taxon>
        <taxon>Pavlovaceae</taxon>
        <taxon>Diacronema</taxon>
    </lineage>
</organism>
<evidence type="ECO:0000259" key="12">
    <source>
        <dbReference type="PROSITE" id="PS50011"/>
    </source>
</evidence>
<evidence type="ECO:0000256" key="6">
    <source>
        <dbReference type="PIRSR" id="PIRSR630616-1"/>
    </source>
</evidence>
<gene>
    <name evidence="13" type="ORF">KFE25_007684</name>
</gene>
<feature type="region of interest" description="Disordered" evidence="10">
    <location>
        <begin position="550"/>
        <end position="610"/>
    </location>
</feature>
<dbReference type="GO" id="GO:0005524">
    <property type="term" value="F:ATP binding"/>
    <property type="evidence" value="ECO:0007669"/>
    <property type="project" value="UniProtKB-UniRule"/>
</dbReference>
<feature type="binding site" evidence="7">
    <location>
        <begin position="370"/>
        <end position="371"/>
    </location>
    <ligand>
        <name>ATP</name>
        <dbReference type="ChEBI" id="CHEBI:30616"/>
    </ligand>
</feature>
<dbReference type="PANTHER" id="PTHR24350">
    <property type="entry name" value="SERINE/THREONINE-PROTEIN KINASE IAL-RELATED"/>
    <property type="match status" value="1"/>
</dbReference>
<name>A0A8J5XHR7_DIALT</name>
<dbReference type="Proteomes" id="UP000751190">
    <property type="component" value="Unassembled WGS sequence"/>
</dbReference>
<keyword evidence="5 7" id="KW-0067">ATP-binding</keyword>
<dbReference type="PROSITE" id="PS50011">
    <property type="entry name" value="PROTEIN_KINASE_DOM"/>
    <property type="match status" value="1"/>
</dbReference>
<evidence type="ECO:0000256" key="7">
    <source>
        <dbReference type="PIRSR" id="PIRSR630616-2"/>
    </source>
</evidence>
<dbReference type="CDD" id="cd05117">
    <property type="entry name" value="STKc_CAMK"/>
    <property type="match status" value="1"/>
</dbReference>
<feature type="domain" description="Protein kinase" evidence="12">
    <location>
        <begin position="237"/>
        <end position="516"/>
    </location>
</feature>
<keyword evidence="1" id="KW-0723">Serine/threonine-protein kinase</keyword>
<dbReference type="PROSITE" id="PS00107">
    <property type="entry name" value="PROTEIN_KINASE_ATP"/>
    <property type="match status" value="1"/>
</dbReference>
<dbReference type="Pfam" id="PF00069">
    <property type="entry name" value="Pkinase"/>
    <property type="match status" value="1"/>
</dbReference>
<dbReference type="AlphaFoldDB" id="A0A8J5XHR7"/>
<reference evidence="13" key="1">
    <citation type="submission" date="2021-05" db="EMBL/GenBank/DDBJ databases">
        <title>The genome of the haptophyte Pavlova lutheri (Diacronema luteri, Pavlovales) - a model for lipid biosynthesis in eukaryotic algae.</title>
        <authorList>
            <person name="Hulatt C.J."/>
            <person name="Posewitz M.C."/>
        </authorList>
    </citation>
    <scope>NUCLEOTIDE SEQUENCE</scope>
    <source>
        <strain evidence="13">NIVA-4/92</strain>
    </source>
</reference>
<dbReference type="InterPro" id="IPR000253">
    <property type="entry name" value="FHA_dom"/>
</dbReference>
<dbReference type="Gene3D" id="2.60.200.20">
    <property type="match status" value="1"/>
</dbReference>
<evidence type="ECO:0000259" key="11">
    <source>
        <dbReference type="PROSITE" id="PS50006"/>
    </source>
</evidence>
<comment type="caution">
    <text evidence="13">The sequence shown here is derived from an EMBL/GenBank/DDBJ whole genome shotgun (WGS) entry which is preliminary data.</text>
</comment>
<evidence type="ECO:0000256" key="4">
    <source>
        <dbReference type="ARBA" id="ARBA00022777"/>
    </source>
</evidence>
<evidence type="ECO:0000256" key="9">
    <source>
        <dbReference type="PROSITE-ProRule" id="PRU10141"/>
    </source>
</evidence>
<dbReference type="EMBL" id="JAGTXO010000003">
    <property type="protein sequence ID" value="KAG8469166.1"/>
    <property type="molecule type" value="Genomic_DNA"/>
</dbReference>
<dbReference type="SMART" id="SM00220">
    <property type="entry name" value="S_TKc"/>
    <property type="match status" value="1"/>
</dbReference>
<evidence type="ECO:0000256" key="1">
    <source>
        <dbReference type="ARBA" id="ARBA00022527"/>
    </source>
</evidence>
<dbReference type="InterPro" id="IPR008271">
    <property type="entry name" value="Ser/Thr_kinase_AS"/>
</dbReference>
<dbReference type="InterPro" id="IPR030616">
    <property type="entry name" value="Aur-like"/>
</dbReference>
<sequence>MTAQPADLSTQQPETQLEDLADETLASPRPRAWARLVPLADPSAQYELVSEVVVVGRIREKGCHVTFSHPRISARHCEIRLREGEALLTDLSQNGTFVNAGKLAKESPTVIQSGDEVALLQPRSAPADLRRSSFYIFLRNDGGGGGARACSAGCAAPAAAADMRAPPAHFAPLVPPGVDVDALLAQRAPLPVALDGAHLPELRPPAVRAQPAQPRAAAAQLVPSMPSGAMDDLLKTYELHEVLGQGSFAVVRRGVHRQSGEHFAIKVITKRKLLGQRTTPSAEEKEKVLREAKILKRIKHDNVIKLYDVIETHDSLYLVMELVEGGELYDDLSKHGAFPEHQARELTAQLLSALGYLHAQGIVHRDLKPENILLAYEANTAPGPSQPRSVDCGVPLLKLADFGLAKMIHGGSAAKTFCGTPQYFAPEVLEARDTPRGYGTACDVWSAGVILYILLSGQSPFEGDDVLAQVRRGQYALPHDRWHAISASAKHLLAQMMTVDPQRRITVSAALRHPWMRGDELSPAELAQLEPSQPRGSTDPARALAVDDIEESWSDDGGQRTSSAHQPSRRSRAPRQPRSKAPTAALAMPGSQTLGTLPHQPPRAAGAGLMAPPKPPGANVRSALPAAEPTICAKRRRAAGGPSAAHRLPFAAGPPTLAHAKLPLVTEPGVPPFAARRLPLAPPHSAAIGSLGGDGHADMLLDPYCAHPPVAAAPGSTS</sequence>
<keyword evidence="14" id="KW-1185">Reference proteome</keyword>
<feature type="binding site" evidence="7">
    <location>
        <position position="401"/>
    </location>
    <ligand>
        <name>ATP</name>
        <dbReference type="ChEBI" id="CHEBI:30616"/>
    </ligand>
</feature>